<dbReference type="Gene3D" id="3.40.50.720">
    <property type="entry name" value="NAD(P)-binding Rossmann-like Domain"/>
    <property type="match status" value="1"/>
</dbReference>
<organism evidence="3 4">
    <name type="scientific">Fulvivirga marina</name>
    <dbReference type="NCBI Taxonomy" id="2494733"/>
    <lineage>
        <taxon>Bacteria</taxon>
        <taxon>Pseudomonadati</taxon>
        <taxon>Bacteroidota</taxon>
        <taxon>Cytophagia</taxon>
        <taxon>Cytophagales</taxon>
        <taxon>Fulvivirgaceae</taxon>
        <taxon>Fulvivirga</taxon>
    </lineage>
</organism>
<evidence type="ECO:0000256" key="2">
    <source>
        <dbReference type="ARBA" id="ARBA00023002"/>
    </source>
</evidence>
<proteinExistence type="inferred from homology"/>
<keyword evidence="4" id="KW-1185">Reference proteome</keyword>
<comment type="similarity">
    <text evidence="1">Belongs to the short-chain dehydrogenases/reductases (SDR) family.</text>
</comment>
<evidence type="ECO:0000256" key="1">
    <source>
        <dbReference type="ARBA" id="ARBA00006484"/>
    </source>
</evidence>
<dbReference type="Proteomes" id="UP000614216">
    <property type="component" value="Unassembled WGS sequence"/>
</dbReference>
<dbReference type="InterPro" id="IPR020904">
    <property type="entry name" value="Sc_DH/Rdtase_CS"/>
</dbReference>
<keyword evidence="2" id="KW-0560">Oxidoreductase</keyword>
<dbReference type="RefSeq" id="WP_202858292.1">
    <property type="nucleotide sequence ID" value="NZ_JAEUGD010000065.1"/>
</dbReference>
<comment type="caution">
    <text evidence="3">The sequence shown here is derived from an EMBL/GenBank/DDBJ whole genome shotgun (WGS) entry which is preliminary data.</text>
</comment>
<dbReference type="NCBIfam" id="NF009466">
    <property type="entry name" value="PRK12826.1-2"/>
    <property type="match status" value="1"/>
</dbReference>
<reference evidence="3" key="1">
    <citation type="submission" date="2021-01" db="EMBL/GenBank/DDBJ databases">
        <title>Fulvivirga kasyanovii gen. nov., sp nov., a novel member of the phylum Bacteroidetes isolated from seawater in a mussel farm.</title>
        <authorList>
            <person name="Zhao L.-H."/>
            <person name="Wang Z.-J."/>
        </authorList>
    </citation>
    <scope>NUCLEOTIDE SEQUENCE</scope>
    <source>
        <strain evidence="3">29W222</strain>
    </source>
</reference>
<evidence type="ECO:0000313" key="4">
    <source>
        <dbReference type="Proteomes" id="UP000614216"/>
    </source>
</evidence>
<dbReference type="EMBL" id="JAEUGD010000065">
    <property type="protein sequence ID" value="MBL6448751.1"/>
    <property type="molecule type" value="Genomic_DNA"/>
</dbReference>
<dbReference type="GO" id="GO:0016491">
    <property type="term" value="F:oxidoreductase activity"/>
    <property type="evidence" value="ECO:0007669"/>
    <property type="project" value="UniProtKB-KW"/>
</dbReference>
<dbReference type="FunFam" id="3.40.50.720:FF:000084">
    <property type="entry name" value="Short-chain dehydrogenase reductase"/>
    <property type="match status" value="1"/>
</dbReference>
<accession>A0A937G5F0</accession>
<dbReference type="PRINTS" id="PR00081">
    <property type="entry name" value="GDHRDH"/>
</dbReference>
<dbReference type="CDD" id="cd05233">
    <property type="entry name" value="SDR_c"/>
    <property type="match status" value="1"/>
</dbReference>
<dbReference type="PRINTS" id="PR00080">
    <property type="entry name" value="SDRFAMILY"/>
</dbReference>
<dbReference type="PANTHER" id="PTHR24321">
    <property type="entry name" value="DEHYDROGENASES, SHORT CHAIN"/>
    <property type="match status" value="1"/>
</dbReference>
<dbReference type="InterPro" id="IPR036291">
    <property type="entry name" value="NAD(P)-bd_dom_sf"/>
</dbReference>
<dbReference type="NCBIfam" id="NF005559">
    <property type="entry name" value="PRK07231.1"/>
    <property type="match status" value="1"/>
</dbReference>
<dbReference type="SUPFAM" id="SSF51735">
    <property type="entry name" value="NAD(P)-binding Rossmann-fold domains"/>
    <property type="match status" value="1"/>
</dbReference>
<protein>
    <submittedName>
        <fullName evidence="3">SDR family oxidoreductase</fullName>
    </submittedName>
</protein>
<dbReference type="PANTHER" id="PTHR24321:SF11">
    <property type="entry name" value="BLR0893 PROTEIN"/>
    <property type="match status" value="1"/>
</dbReference>
<gene>
    <name evidence="3" type="ORF">JMN32_20735</name>
</gene>
<dbReference type="Pfam" id="PF13561">
    <property type="entry name" value="adh_short_C2"/>
    <property type="match status" value="1"/>
</dbReference>
<dbReference type="PROSITE" id="PS00061">
    <property type="entry name" value="ADH_SHORT"/>
    <property type="match status" value="1"/>
</dbReference>
<dbReference type="NCBIfam" id="NF004818">
    <property type="entry name" value="PRK06172.1"/>
    <property type="match status" value="1"/>
</dbReference>
<name>A0A937G5F0_9BACT</name>
<dbReference type="AlphaFoldDB" id="A0A937G5F0"/>
<evidence type="ECO:0000313" key="3">
    <source>
        <dbReference type="EMBL" id="MBL6448751.1"/>
    </source>
</evidence>
<dbReference type="InterPro" id="IPR002347">
    <property type="entry name" value="SDR_fam"/>
</dbReference>
<sequence>MEKIFEDKVALVTGGAFGIGRATAIAFAQRGAKVVVADWVEDNETIDAIKKDGGTAIFVKCNVSDTGDVASMVHKAVEQFGSLDFAVNNAGIEGDTAPVHECSEKNWEKVLGVNLKGVWLCMKHEIPIMLNQGKGSIVNLASIAGLVGFPGLPAYVASKHAVIGLTKTAALENAKLGLRINAVCPGVIKTPMVDRVTGKDKTVEKAYEDMEPVGRMGRPEEVAEAIVWLCSDAASFVTGESMAVDGGWIAK</sequence>